<dbReference type="InterPro" id="IPR019734">
    <property type="entry name" value="TPR_rpt"/>
</dbReference>
<evidence type="ECO:0000313" key="4">
    <source>
        <dbReference type="Proteomes" id="UP000185502"/>
    </source>
</evidence>
<dbReference type="EMBL" id="CP013704">
    <property type="protein sequence ID" value="APR64808.1"/>
    <property type="molecule type" value="Genomic_DNA"/>
</dbReference>
<keyword evidence="2" id="KW-0472">Membrane</keyword>
<accession>A0ABM6FU57</accession>
<keyword evidence="2" id="KW-0812">Transmembrane</keyword>
<dbReference type="Gene3D" id="1.25.40.10">
    <property type="entry name" value="Tetratricopeptide repeat domain"/>
    <property type="match status" value="2"/>
</dbReference>
<feature type="region of interest" description="Disordered" evidence="1">
    <location>
        <begin position="198"/>
        <end position="232"/>
    </location>
</feature>
<keyword evidence="2" id="KW-1133">Transmembrane helix</keyword>
<dbReference type="Pfam" id="PF13432">
    <property type="entry name" value="TPR_16"/>
    <property type="match status" value="1"/>
</dbReference>
<feature type="compositionally biased region" description="Polar residues" evidence="1">
    <location>
        <begin position="207"/>
        <end position="225"/>
    </location>
</feature>
<dbReference type="Proteomes" id="UP000185502">
    <property type="component" value="Chromosome"/>
</dbReference>
<evidence type="ECO:0000256" key="2">
    <source>
        <dbReference type="SAM" id="Phobius"/>
    </source>
</evidence>
<dbReference type="SMART" id="SM00028">
    <property type="entry name" value="TPR"/>
    <property type="match status" value="5"/>
</dbReference>
<dbReference type="NCBIfam" id="NF047371">
    <property type="entry name" value="FlcA_CTERM"/>
    <property type="match status" value="1"/>
</dbReference>
<sequence length="955" mass="110343">MPDIEKINKFKREILDSISDERAKKELFGINMDIEPPKEGEIIVPWESQREVFDLGEEPDEEELDLDSILGALDSEEVQKDSYDENNILLKDSKRVDIKPEFNDLNNDFDVLSPNLEENLNKVLDDNSVSLDGVVNFDLDNANGLQNLDAGSDLDSDVLNSSKLLDDEIGDDNLNQESVNDSDDDFDLENMISSLTVSDEKSDQLEIPSSNESVSGISNESSANLSDDEENDWSNLSDDFRFLEDGQKGFSGKYDFEINYPLFFKNLNSYPRNLRIAIAEALMLENVSRYKIEALVDLIEQNNKGLRFIAKFVGDIVGRSVQLPVMYYKAEEFSKLERKFSYRAYKALSSIFKIAFLFVILTFLSFYFLVDVMFFYIASDRKYKEGISYIYENKRDLAKAAFKDAYYMRPNKRWFLAYAKAFEDVRDFDSAEEKYEELFTIDPFSLGADDRRRKNFDKDGYISYASMKMRLGEYAAANSILDEVISHAIYDYEALMTKGNNYFQWAQIDPAYYKDSINNYTILLSKYGRRKEILFKLFNVYIEAGAEREAENVNAFIKANERLDIDEVVYTRYAKKLIDRYLRFTVYNKRINTLSRNLKHLSAQMNLLNKEFPGLKTGNEKSVSNTLSDVNLNSEIEYILRRILLKNPYYNKALFESGRYFYYMGDLKKSEGYLLTALDSFRKEDLVENASEKIIAYRILSDIYEKGNDTLKASNIINLALNEYDFYRRNGIVKGSRELALIYEKQGDILRYLNGFKAAISSYEMAINEGVNSPDVYYKLALLNYKESNYKDALTYLFKVENMFGFANSNKVLNSIASVLYKMGNFEAARTYYLRVLQNLESEKSSILGFKPKENDHHKALLVKQIEIYNNLGIVEIRASFGDRAGYNVVKDSNLFDSGIANLTESSRMFDLLNRDDDMVKNIKKDLASLNLRSVFKNDFVDSKILFYDNLADNL</sequence>
<dbReference type="InterPro" id="IPR058109">
    <property type="entry name" value="FlcA_C"/>
</dbReference>
<dbReference type="SUPFAM" id="SSF48452">
    <property type="entry name" value="TPR-like"/>
    <property type="match status" value="2"/>
</dbReference>
<evidence type="ECO:0008006" key="5">
    <source>
        <dbReference type="Google" id="ProtNLM"/>
    </source>
</evidence>
<evidence type="ECO:0000256" key="1">
    <source>
        <dbReference type="SAM" id="MobiDB-lite"/>
    </source>
</evidence>
<keyword evidence="4" id="KW-1185">Reference proteome</keyword>
<name>A0ABM6FU57_BORAN</name>
<dbReference type="InterPro" id="IPR011990">
    <property type="entry name" value="TPR-like_helical_dom_sf"/>
</dbReference>
<gene>
    <name evidence="3" type="ORF">N187_01570</name>
</gene>
<evidence type="ECO:0000313" key="3">
    <source>
        <dbReference type="EMBL" id="APR64808.1"/>
    </source>
</evidence>
<feature type="region of interest" description="Disordered" evidence="1">
    <location>
        <begin position="167"/>
        <end position="186"/>
    </location>
</feature>
<proteinExistence type="predicted"/>
<reference evidence="3" key="1">
    <citation type="submission" date="2015-12" db="EMBL/GenBank/DDBJ databases">
        <title>Chromosome of the avian spirochetosis agent Borrelia anserina Es.</title>
        <authorList>
            <person name="Elbir H."/>
            <person name="Sitlani P."/>
            <person name="Bergstroem S."/>
            <person name="Barbour A.G."/>
        </authorList>
    </citation>
    <scope>NUCLEOTIDE SEQUENCE [LARGE SCALE GENOMIC DNA]</scope>
    <source>
        <strain evidence="3">Es</strain>
    </source>
</reference>
<dbReference type="NCBIfam" id="NF047372">
    <property type="entry name" value="FlcA_NTERM"/>
    <property type="match status" value="1"/>
</dbReference>
<dbReference type="RefSeq" id="WP_075550308.1">
    <property type="nucleotide sequence ID" value="NZ_CP013704.1"/>
</dbReference>
<feature type="transmembrane region" description="Helical" evidence="2">
    <location>
        <begin position="354"/>
        <end position="378"/>
    </location>
</feature>
<organism evidence="3 4">
    <name type="scientific">Borrelia anserina Es</name>
    <dbReference type="NCBI Taxonomy" id="1365188"/>
    <lineage>
        <taxon>Bacteria</taxon>
        <taxon>Pseudomonadati</taxon>
        <taxon>Spirochaetota</taxon>
        <taxon>Spirochaetia</taxon>
        <taxon>Spirochaetales</taxon>
        <taxon>Borreliaceae</taxon>
        <taxon>Borrelia</taxon>
    </lineage>
</organism>
<protein>
    <recommendedName>
        <fullName evidence="5">Membrane associated protein</fullName>
    </recommendedName>
</protein>
<dbReference type="InterPro" id="IPR058123">
    <property type="entry name" value="FlcA_N"/>
</dbReference>